<feature type="binding site" evidence="5">
    <location>
        <position position="277"/>
    </location>
    <ligand>
        <name>a divalent metal cation</name>
        <dbReference type="ChEBI" id="CHEBI:60240"/>
        <label>2</label>
        <note>catalytic</note>
    </ligand>
</feature>
<dbReference type="PROSITE" id="PS00680">
    <property type="entry name" value="MAP_1"/>
    <property type="match status" value="1"/>
</dbReference>
<dbReference type="GeneID" id="63689630"/>
<comment type="similarity">
    <text evidence="5">Belongs to the peptidase M24A family. Methionine aminopeptidase type 1 subfamily.</text>
</comment>
<keyword evidence="2 5" id="KW-0645">Protease</keyword>
<feature type="binding site" evidence="5">
    <location>
        <position position="220"/>
    </location>
    <ligand>
        <name>substrate</name>
    </ligand>
</feature>
<feature type="binding site" evidence="5">
    <location>
        <position position="137"/>
    </location>
    <ligand>
        <name>a divalent metal cation</name>
        <dbReference type="ChEBI" id="CHEBI:60240"/>
        <label>1</label>
    </ligand>
</feature>
<dbReference type="SUPFAM" id="SSF55920">
    <property type="entry name" value="Creatinase/aminopeptidase"/>
    <property type="match status" value="1"/>
</dbReference>
<keyword evidence="3 5" id="KW-0479">Metal-binding</keyword>
<protein>
    <recommendedName>
        <fullName evidence="6">Methionine aminopeptidase</fullName>
        <ecNumber evidence="6">3.4.11.18</ecNumber>
    </recommendedName>
</protein>
<evidence type="ECO:0000256" key="4">
    <source>
        <dbReference type="ARBA" id="ARBA00022801"/>
    </source>
</evidence>
<dbReference type="InterPro" id="IPR001714">
    <property type="entry name" value="Pept_M24_MAP"/>
</dbReference>
<evidence type="ECO:0000256" key="6">
    <source>
        <dbReference type="RuleBase" id="RU003653"/>
    </source>
</evidence>
<feature type="binding site" evidence="5">
    <location>
        <position position="120"/>
    </location>
    <ligand>
        <name>substrate</name>
    </ligand>
</feature>
<keyword evidence="9" id="KW-1185">Reference proteome</keyword>
<dbReference type="PANTHER" id="PTHR43330">
    <property type="entry name" value="METHIONINE AMINOPEPTIDASE"/>
    <property type="match status" value="1"/>
</dbReference>
<feature type="binding site" evidence="5">
    <location>
        <position position="277"/>
    </location>
    <ligand>
        <name>a divalent metal cation</name>
        <dbReference type="ChEBI" id="CHEBI:60240"/>
        <label>1</label>
    </ligand>
</feature>
<evidence type="ECO:0000256" key="3">
    <source>
        <dbReference type="ARBA" id="ARBA00022723"/>
    </source>
</evidence>
<gene>
    <name evidence="8" type="ORF">DACRYDRAFT_44345</name>
</gene>
<evidence type="ECO:0000256" key="2">
    <source>
        <dbReference type="ARBA" id="ARBA00022670"/>
    </source>
</evidence>
<evidence type="ECO:0000256" key="5">
    <source>
        <dbReference type="HAMAP-Rule" id="MF_03174"/>
    </source>
</evidence>
<dbReference type="NCBIfam" id="TIGR00500">
    <property type="entry name" value="met_pdase_I"/>
    <property type="match status" value="1"/>
</dbReference>
<feature type="domain" description="Peptidase M24" evidence="7">
    <location>
        <begin position="55"/>
        <end position="284"/>
    </location>
</feature>
<dbReference type="CDD" id="cd01086">
    <property type="entry name" value="MetAP1"/>
    <property type="match status" value="1"/>
</dbReference>
<keyword evidence="1 5" id="KW-0031">Aminopeptidase</keyword>
<keyword evidence="4 5" id="KW-0378">Hydrolase</keyword>
<dbReference type="Pfam" id="PF00557">
    <property type="entry name" value="Peptidase_M24"/>
    <property type="match status" value="1"/>
</dbReference>
<feature type="binding site" evidence="5">
    <location>
        <position position="213"/>
    </location>
    <ligand>
        <name>a divalent metal cation</name>
        <dbReference type="ChEBI" id="CHEBI:60240"/>
        <label>2</label>
        <note>catalytic</note>
    </ligand>
</feature>
<sequence>MILLPKPPYKQGVKHIPVRPVPGLTLKPPYVGNEEGYEPRPEDDGFVSVSSEEQGVRAAAVLAKKTLQKARELVKPGLTTDELDAKLHEFICSHGAYPSPLAYHGFPKSICTSVNNVIAHGIPDARPLEDGDIVNVDVTVFLHGWHGDTSATFLVGNVDPRGRELVRAAEDALEAGIKACRHGQHFRNIGASIEECIRERYPGMRVNRQFSGHGIGMVFHRPPWILHHDNDEPGRMSQGMCFTIEPCIVDDEDARGWLWPDGWTVSTETGARSAQAEHMVLIREDGIEVLTR</sequence>
<dbReference type="PANTHER" id="PTHR43330:SF8">
    <property type="entry name" value="METHIONINE AMINOPEPTIDASE 1D, MITOCHONDRIAL"/>
    <property type="match status" value="1"/>
</dbReference>
<dbReference type="EMBL" id="JH795855">
    <property type="protein sequence ID" value="EJU06603.1"/>
    <property type="molecule type" value="Genomic_DNA"/>
</dbReference>
<organism evidence="8 9">
    <name type="scientific">Dacryopinax primogenitus (strain DJM 731)</name>
    <name type="common">Brown rot fungus</name>
    <dbReference type="NCBI Taxonomy" id="1858805"/>
    <lineage>
        <taxon>Eukaryota</taxon>
        <taxon>Fungi</taxon>
        <taxon>Dikarya</taxon>
        <taxon>Basidiomycota</taxon>
        <taxon>Agaricomycotina</taxon>
        <taxon>Dacrymycetes</taxon>
        <taxon>Dacrymycetales</taxon>
        <taxon>Dacrymycetaceae</taxon>
        <taxon>Dacryopinax</taxon>
    </lineage>
</organism>
<dbReference type="HAMAP" id="MF_01974">
    <property type="entry name" value="MetAP_1"/>
    <property type="match status" value="1"/>
</dbReference>
<name>M5GH46_DACPD</name>
<reference evidence="8 9" key="1">
    <citation type="journal article" date="2012" name="Science">
        <title>The Paleozoic origin of enzymatic lignin decomposition reconstructed from 31 fungal genomes.</title>
        <authorList>
            <person name="Floudas D."/>
            <person name="Binder M."/>
            <person name="Riley R."/>
            <person name="Barry K."/>
            <person name="Blanchette R.A."/>
            <person name="Henrissat B."/>
            <person name="Martinez A.T."/>
            <person name="Otillar R."/>
            <person name="Spatafora J.W."/>
            <person name="Yadav J.S."/>
            <person name="Aerts A."/>
            <person name="Benoit I."/>
            <person name="Boyd A."/>
            <person name="Carlson A."/>
            <person name="Copeland A."/>
            <person name="Coutinho P.M."/>
            <person name="de Vries R.P."/>
            <person name="Ferreira P."/>
            <person name="Findley K."/>
            <person name="Foster B."/>
            <person name="Gaskell J."/>
            <person name="Glotzer D."/>
            <person name="Gorecki P."/>
            <person name="Heitman J."/>
            <person name="Hesse C."/>
            <person name="Hori C."/>
            <person name="Igarashi K."/>
            <person name="Jurgens J.A."/>
            <person name="Kallen N."/>
            <person name="Kersten P."/>
            <person name="Kohler A."/>
            <person name="Kuees U."/>
            <person name="Kumar T.K.A."/>
            <person name="Kuo A."/>
            <person name="LaButti K."/>
            <person name="Larrondo L.F."/>
            <person name="Lindquist E."/>
            <person name="Ling A."/>
            <person name="Lombard V."/>
            <person name="Lucas S."/>
            <person name="Lundell T."/>
            <person name="Martin R."/>
            <person name="McLaughlin D.J."/>
            <person name="Morgenstern I."/>
            <person name="Morin E."/>
            <person name="Murat C."/>
            <person name="Nagy L.G."/>
            <person name="Nolan M."/>
            <person name="Ohm R.A."/>
            <person name="Patyshakuliyeva A."/>
            <person name="Rokas A."/>
            <person name="Ruiz-Duenas F.J."/>
            <person name="Sabat G."/>
            <person name="Salamov A."/>
            <person name="Samejima M."/>
            <person name="Schmutz J."/>
            <person name="Slot J.C."/>
            <person name="St John F."/>
            <person name="Stenlid J."/>
            <person name="Sun H."/>
            <person name="Sun S."/>
            <person name="Syed K."/>
            <person name="Tsang A."/>
            <person name="Wiebenga A."/>
            <person name="Young D."/>
            <person name="Pisabarro A."/>
            <person name="Eastwood D.C."/>
            <person name="Martin F."/>
            <person name="Cullen D."/>
            <person name="Grigoriev I.V."/>
            <person name="Hibbett D.S."/>
        </authorList>
    </citation>
    <scope>NUCLEOTIDE SEQUENCE [LARGE SCALE GENOMIC DNA]</scope>
    <source>
        <strain evidence="8 9">DJM-731 SS1</strain>
    </source>
</reference>
<proteinExistence type="inferred from homology"/>
<dbReference type="OMA" id="RGAESCY"/>
<evidence type="ECO:0000259" key="7">
    <source>
        <dbReference type="Pfam" id="PF00557"/>
    </source>
</evidence>
<accession>M5GH46</accession>
<dbReference type="AlphaFoldDB" id="M5GH46"/>
<dbReference type="Proteomes" id="UP000030653">
    <property type="component" value="Unassembled WGS sequence"/>
</dbReference>
<dbReference type="GO" id="GO:0006508">
    <property type="term" value="P:proteolysis"/>
    <property type="evidence" value="ECO:0007669"/>
    <property type="project" value="UniProtKB-KW"/>
</dbReference>
<dbReference type="PRINTS" id="PR00599">
    <property type="entry name" value="MAPEPTIDASE"/>
</dbReference>
<evidence type="ECO:0000313" key="8">
    <source>
        <dbReference type="EMBL" id="EJU06603.1"/>
    </source>
</evidence>
<evidence type="ECO:0000256" key="1">
    <source>
        <dbReference type="ARBA" id="ARBA00022438"/>
    </source>
</evidence>
<dbReference type="GO" id="GO:0004239">
    <property type="term" value="F:initiator methionyl aminopeptidase activity"/>
    <property type="evidence" value="ECO:0007669"/>
    <property type="project" value="UniProtKB-UniRule"/>
</dbReference>
<dbReference type="GO" id="GO:0070006">
    <property type="term" value="F:metalloaminopeptidase activity"/>
    <property type="evidence" value="ECO:0007669"/>
    <property type="project" value="UniProtKB-UniRule"/>
</dbReference>
<dbReference type="InterPro" id="IPR000994">
    <property type="entry name" value="Pept_M24"/>
</dbReference>
<evidence type="ECO:0000313" key="9">
    <source>
        <dbReference type="Proteomes" id="UP000030653"/>
    </source>
</evidence>
<feature type="binding site" evidence="5">
    <location>
        <position position="148"/>
    </location>
    <ligand>
        <name>a divalent metal cation</name>
        <dbReference type="ChEBI" id="CHEBI:60240"/>
        <label>2</label>
        <note>catalytic</note>
    </ligand>
</feature>
<comment type="cofactor">
    <cofactor evidence="5">
        <name>Co(2+)</name>
        <dbReference type="ChEBI" id="CHEBI:48828"/>
    </cofactor>
    <cofactor evidence="5">
        <name>Zn(2+)</name>
        <dbReference type="ChEBI" id="CHEBI:29105"/>
    </cofactor>
    <cofactor evidence="5">
        <name>Mn(2+)</name>
        <dbReference type="ChEBI" id="CHEBI:29035"/>
    </cofactor>
    <cofactor evidence="5">
        <name>Fe(2+)</name>
        <dbReference type="ChEBI" id="CHEBI:29033"/>
    </cofactor>
    <text evidence="5">Binds 2 divalent metal cations per subunit. Has a high-affinity and a low affinity metal-binding site. The true nature of the physiological cofactor is under debate. The enzyme is active with cobalt, zinc, manganese or divalent iron ions. Most likely, methionine aminopeptidases function as mononuclear Fe(2+)-metalloproteases under physiological conditions, and the catalytically relevant metal-binding site has been assigned to the histidine-containing high-affinity site.</text>
</comment>
<dbReference type="InterPro" id="IPR036005">
    <property type="entry name" value="Creatinase/aminopeptidase-like"/>
</dbReference>
<dbReference type="Gene3D" id="3.90.230.10">
    <property type="entry name" value="Creatinase/methionine aminopeptidase superfamily"/>
    <property type="match status" value="1"/>
</dbReference>
<dbReference type="STRING" id="1858805.M5GH46"/>
<feature type="binding site" evidence="5">
    <location>
        <position position="148"/>
    </location>
    <ligand>
        <name>a divalent metal cation</name>
        <dbReference type="ChEBI" id="CHEBI:60240"/>
        <label>1</label>
    </ligand>
</feature>
<comment type="catalytic activity">
    <reaction evidence="5 6">
        <text>Release of N-terminal amino acids, preferentially methionine, from peptides and arylamides.</text>
        <dbReference type="EC" id="3.4.11.18"/>
    </reaction>
</comment>
<dbReference type="GO" id="GO:0046872">
    <property type="term" value="F:metal ion binding"/>
    <property type="evidence" value="ECO:0007669"/>
    <property type="project" value="UniProtKB-UniRule"/>
</dbReference>
<dbReference type="RefSeq" id="XP_040633497.1">
    <property type="nucleotide sequence ID" value="XM_040774568.1"/>
</dbReference>
<dbReference type="HOGENOM" id="CLU_015857_1_1_1"/>
<dbReference type="InterPro" id="IPR002467">
    <property type="entry name" value="Pept_M24A_MAP1"/>
</dbReference>
<dbReference type="EC" id="3.4.11.18" evidence="6"/>
<comment type="function">
    <text evidence="6">Cotranslationally removes the N-terminal methionine from nascent proteins. The N-terminal methionine is often cleaved when the second residue in the primary sequence is small and uncharged (Met-Ala-, Cys, Gly, Pro, Ser, Thr, or Val).</text>
</comment>
<dbReference type="OrthoDB" id="3209743at2759"/>
<feature type="binding site" evidence="5">
    <location>
        <position position="245"/>
    </location>
    <ligand>
        <name>a divalent metal cation</name>
        <dbReference type="ChEBI" id="CHEBI:60240"/>
        <label>2</label>
        <note>catalytic</note>
    </ligand>
</feature>